<dbReference type="EMBL" id="NIRN01000001">
    <property type="protein sequence ID" value="PHI06530.1"/>
    <property type="molecule type" value="Genomic_DNA"/>
</dbReference>
<reference evidence="1 2" key="1">
    <citation type="submission" date="2017-06" db="EMBL/GenBank/DDBJ databases">
        <title>Draft genome sequence of Fusobacterium nucleatum subsp. polymorphum KCOM 1271 (=ChDC F305).</title>
        <authorList>
            <person name="Kook J.-K."/>
            <person name="Park S.-N."/>
            <person name="Lim Y.K."/>
            <person name="Roh H."/>
        </authorList>
    </citation>
    <scope>NUCLEOTIDE SEQUENCE [LARGE SCALE GENOMIC DNA]</scope>
    <source>
        <strain evidence="2">KCOM 1271 (ChDC F305)</strain>
    </source>
</reference>
<comment type="caution">
    <text evidence="1">The sequence shown here is derived from an EMBL/GenBank/DDBJ whole genome shotgun (WGS) entry which is preliminary data.</text>
</comment>
<name>A0A2C6A495_FUSNP</name>
<organism evidence="1 2">
    <name type="scientific">Fusobacterium nucleatum subsp. polymorphum</name>
    <name type="common">Fusobacterium polymorphum</name>
    <dbReference type="NCBI Taxonomy" id="76857"/>
    <lineage>
        <taxon>Bacteria</taxon>
        <taxon>Fusobacteriati</taxon>
        <taxon>Fusobacteriota</taxon>
        <taxon>Fusobacteriia</taxon>
        <taxon>Fusobacteriales</taxon>
        <taxon>Fusobacteriaceae</taxon>
        <taxon>Fusobacterium</taxon>
    </lineage>
</organism>
<dbReference type="AlphaFoldDB" id="A0A2C6A495"/>
<dbReference type="Proteomes" id="UP000224182">
    <property type="component" value="Unassembled WGS sequence"/>
</dbReference>
<gene>
    <name evidence="1" type="ORF">CBG54_05565</name>
</gene>
<dbReference type="RefSeq" id="WP_098974201.1">
    <property type="nucleotide sequence ID" value="NZ_CP077115.1"/>
</dbReference>
<evidence type="ECO:0000313" key="1">
    <source>
        <dbReference type="EMBL" id="PHI06530.1"/>
    </source>
</evidence>
<proteinExistence type="predicted"/>
<protein>
    <submittedName>
        <fullName evidence="1">Uncharacterized protein</fullName>
    </submittedName>
</protein>
<evidence type="ECO:0000313" key="2">
    <source>
        <dbReference type="Proteomes" id="UP000224182"/>
    </source>
</evidence>
<accession>A0A2C6A495</accession>
<sequence length="157" mass="18133">MNKNIKFGIIKDLKSENFLFGGIAYLKNEKIFKNGKFVDNENITDFIAGIDKSSAKINMNFAFAKKIEEIKNKRKDLDERKTERYENIRINEYFKEKKNSILDIVMIAQTPIKYDDTELVAKFSLIYFELESGKSIGFFINKMLASILFTETGGLNG</sequence>